<accession>A0A917ICB8</accession>
<keyword evidence="2" id="KW-1185">Reference proteome</keyword>
<evidence type="ECO:0000313" key="2">
    <source>
        <dbReference type="Proteomes" id="UP000657592"/>
    </source>
</evidence>
<reference evidence="1" key="2">
    <citation type="submission" date="2020-09" db="EMBL/GenBank/DDBJ databases">
        <authorList>
            <person name="Sun Q."/>
            <person name="Zhou Y."/>
        </authorList>
    </citation>
    <scope>NUCLEOTIDE SEQUENCE</scope>
    <source>
        <strain evidence="1">CGMCC 1.15794</strain>
    </source>
</reference>
<gene>
    <name evidence="1" type="ORF">GCM10010921_01440</name>
</gene>
<comment type="caution">
    <text evidence="1">The sequence shown here is derived from an EMBL/GenBank/DDBJ whole genome shotgun (WGS) entry which is preliminary data.</text>
</comment>
<dbReference type="EMBL" id="BMJY01000001">
    <property type="protein sequence ID" value="GGH34042.1"/>
    <property type="molecule type" value="Genomic_DNA"/>
</dbReference>
<proteinExistence type="predicted"/>
<protein>
    <submittedName>
        <fullName evidence="1">Uncharacterized protein</fullName>
    </submittedName>
</protein>
<name>A0A917ICB8_9MICO</name>
<sequence>MAITAELRITIAEVEITDEYRVLLTTDRKKTDLAIDEAERLAHELIEAAAEARAALKQDFSRDVMRHGFDVDMAGEVG</sequence>
<organism evidence="1 2">
    <name type="scientific">Microbacterium album</name>
    <dbReference type="NCBI Taxonomy" id="2053191"/>
    <lineage>
        <taxon>Bacteria</taxon>
        <taxon>Bacillati</taxon>
        <taxon>Actinomycetota</taxon>
        <taxon>Actinomycetes</taxon>
        <taxon>Micrococcales</taxon>
        <taxon>Microbacteriaceae</taxon>
        <taxon>Microbacterium</taxon>
    </lineage>
</organism>
<evidence type="ECO:0000313" key="1">
    <source>
        <dbReference type="EMBL" id="GGH34042.1"/>
    </source>
</evidence>
<dbReference type="AlphaFoldDB" id="A0A917ICB8"/>
<reference evidence="1" key="1">
    <citation type="journal article" date="2014" name="Int. J. Syst. Evol. Microbiol.">
        <title>Complete genome sequence of Corynebacterium casei LMG S-19264T (=DSM 44701T), isolated from a smear-ripened cheese.</title>
        <authorList>
            <consortium name="US DOE Joint Genome Institute (JGI-PGF)"/>
            <person name="Walter F."/>
            <person name="Albersmeier A."/>
            <person name="Kalinowski J."/>
            <person name="Ruckert C."/>
        </authorList>
    </citation>
    <scope>NUCLEOTIDE SEQUENCE</scope>
    <source>
        <strain evidence="1">CGMCC 1.15794</strain>
    </source>
</reference>
<dbReference type="Proteomes" id="UP000657592">
    <property type="component" value="Unassembled WGS sequence"/>
</dbReference>
<dbReference type="RefSeq" id="WP_188754328.1">
    <property type="nucleotide sequence ID" value="NZ_BMJY01000001.1"/>
</dbReference>